<dbReference type="InterPro" id="IPR036457">
    <property type="entry name" value="PPM-type-like_dom_sf"/>
</dbReference>
<dbReference type="AlphaFoldDB" id="A0A6B3NF12"/>
<dbReference type="Gene3D" id="3.30.450.20">
    <property type="entry name" value="PAS domain"/>
    <property type="match status" value="1"/>
</dbReference>
<dbReference type="InterPro" id="IPR052016">
    <property type="entry name" value="Bact_Sigma-Reg"/>
</dbReference>
<dbReference type="Gene3D" id="3.30.450.40">
    <property type="match status" value="1"/>
</dbReference>
<dbReference type="SMART" id="SM00065">
    <property type="entry name" value="GAF"/>
    <property type="match status" value="1"/>
</dbReference>
<reference evidence="3" key="1">
    <citation type="submission" date="2019-11" db="EMBL/GenBank/DDBJ databases">
        <title>Genomic insights into an expanded diversity of filamentous marine cyanobacteria reveals the extraordinary biosynthetic potential of Moorea and Okeania.</title>
        <authorList>
            <person name="Ferreira Leao T."/>
            <person name="Wang M."/>
            <person name="Moss N."/>
            <person name="Da Silva R."/>
            <person name="Sanders J."/>
            <person name="Nurk S."/>
            <person name="Gurevich A."/>
            <person name="Humphrey G."/>
            <person name="Reher R."/>
            <person name="Zhu Q."/>
            <person name="Belda-Ferre P."/>
            <person name="Glukhov E."/>
            <person name="Rex R."/>
            <person name="Dorrestein P.C."/>
            <person name="Knight R."/>
            <person name="Pevzner P."/>
            <person name="Gerwick W.H."/>
            <person name="Gerwick L."/>
        </authorList>
    </citation>
    <scope>NUCLEOTIDE SEQUENCE</scope>
    <source>
        <strain evidence="3">SIO1C4</strain>
    </source>
</reference>
<dbReference type="Gene3D" id="3.60.40.10">
    <property type="entry name" value="PPM-type phosphatase domain"/>
    <property type="match status" value="1"/>
</dbReference>
<dbReference type="Pfam" id="PF07228">
    <property type="entry name" value="SpoIIE"/>
    <property type="match status" value="1"/>
</dbReference>
<dbReference type="InterPro" id="IPR035965">
    <property type="entry name" value="PAS-like_dom_sf"/>
</dbReference>
<evidence type="ECO:0000256" key="1">
    <source>
        <dbReference type="ARBA" id="ARBA00022801"/>
    </source>
</evidence>
<dbReference type="CDD" id="cd00130">
    <property type="entry name" value="PAS"/>
    <property type="match status" value="1"/>
</dbReference>
<dbReference type="SUPFAM" id="SSF55785">
    <property type="entry name" value="PYP-like sensor domain (PAS domain)"/>
    <property type="match status" value="1"/>
</dbReference>
<dbReference type="GO" id="GO:0016791">
    <property type="term" value="F:phosphatase activity"/>
    <property type="evidence" value="ECO:0007669"/>
    <property type="project" value="TreeGrafter"/>
</dbReference>
<keyword evidence="1" id="KW-0378">Hydrolase</keyword>
<dbReference type="InterPro" id="IPR003018">
    <property type="entry name" value="GAF"/>
</dbReference>
<dbReference type="InterPro" id="IPR013655">
    <property type="entry name" value="PAS_fold_3"/>
</dbReference>
<name>A0A6B3NF12_9CYAN</name>
<dbReference type="SUPFAM" id="SSF55781">
    <property type="entry name" value="GAF domain-like"/>
    <property type="match status" value="1"/>
</dbReference>
<feature type="domain" description="PAS" evidence="2">
    <location>
        <begin position="42"/>
        <end position="112"/>
    </location>
</feature>
<gene>
    <name evidence="3" type="ORF">F6J89_21950</name>
</gene>
<accession>A0A6B3NF12</accession>
<dbReference type="PANTHER" id="PTHR43156">
    <property type="entry name" value="STAGE II SPORULATION PROTEIN E-RELATED"/>
    <property type="match status" value="1"/>
</dbReference>
<comment type="caution">
    <text evidence="3">The sequence shown here is derived from an EMBL/GenBank/DDBJ whole genome shotgun (WGS) entry which is preliminary data.</text>
</comment>
<dbReference type="SMART" id="SM00091">
    <property type="entry name" value="PAS"/>
    <property type="match status" value="1"/>
</dbReference>
<dbReference type="PROSITE" id="PS50112">
    <property type="entry name" value="PAS"/>
    <property type="match status" value="1"/>
</dbReference>
<evidence type="ECO:0000313" key="3">
    <source>
        <dbReference type="EMBL" id="NER30210.1"/>
    </source>
</evidence>
<dbReference type="Pfam" id="PF08447">
    <property type="entry name" value="PAS_3"/>
    <property type="match status" value="1"/>
</dbReference>
<dbReference type="InterPro" id="IPR029016">
    <property type="entry name" value="GAF-like_dom_sf"/>
</dbReference>
<dbReference type="SMART" id="SM00331">
    <property type="entry name" value="PP2C_SIG"/>
    <property type="match status" value="1"/>
</dbReference>
<dbReference type="InterPro" id="IPR001932">
    <property type="entry name" value="PPM-type_phosphatase-like_dom"/>
</dbReference>
<sequence length="583" mass="65188">MLKLSQNLLALGLTKKLSNANTSRESLLSRATDSKRLVPMENEKLNFSIVENLKEVIFQTDQAGQLTFLNSAWTEITGFTLDESLGKNFLEFIHPDDRLLHWEKFQSLVESHQDQCRYHLRCLTKNGSLGWLEVYACVILIEGNGAIVISGTLNDLSGHKHREQLLIAQQAAINVLAESTSLKEAIPKVLQAICENLEWVRGEFWSAAEQAKTLRCLESWQIPVVPLSEFENATRNITLAPGIGLPGRVWVSGEAIWSADLTKDSSFCRTKIAAAVGLHAAFAIPIIAEDEMLGVMLFFSHSSQQPDTDLLQVMAVIGCQLGQFIKRKQAEEELQRQNLSLQFQLHQAAEYVRSLLPAPLTGALTIEQQFVPSLQLGGDIFDYYWLDANNLVVYLLDVAGHGVRSALLSVSVLNLLRTQSLYNTDFYQPWTVLAELNRVFQINDNGNDYFTIWYGVYNQLNRKLVYACAGHPPGILLSAHPDAAPIIELSTANLPIGILSDSEFDDDSCEIQPGSTLYIFSDGAYEIPHPIDKNWELKTFVKFLADYQNSGNGNLEEVLDYIQSMNNNKALDDDFSLLKVNFA</sequence>
<dbReference type="InterPro" id="IPR000014">
    <property type="entry name" value="PAS"/>
</dbReference>
<dbReference type="NCBIfam" id="TIGR00229">
    <property type="entry name" value="sensory_box"/>
    <property type="match status" value="1"/>
</dbReference>
<dbReference type="EMBL" id="JAAHFQ010000506">
    <property type="protein sequence ID" value="NER30210.1"/>
    <property type="molecule type" value="Genomic_DNA"/>
</dbReference>
<evidence type="ECO:0000259" key="2">
    <source>
        <dbReference type="PROSITE" id="PS50112"/>
    </source>
</evidence>
<proteinExistence type="predicted"/>
<protein>
    <submittedName>
        <fullName evidence="3">SpoIIE family protein phosphatase</fullName>
    </submittedName>
</protein>
<dbReference type="Pfam" id="PF13185">
    <property type="entry name" value="GAF_2"/>
    <property type="match status" value="1"/>
</dbReference>
<dbReference type="PANTHER" id="PTHR43156:SF2">
    <property type="entry name" value="STAGE II SPORULATION PROTEIN E"/>
    <property type="match status" value="1"/>
</dbReference>
<organism evidence="3">
    <name type="scientific">Symploca sp. SIO1C4</name>
    <dbReference type="NCBI Taxonomy" id="2607765"/>
    <lineage>
        <taxon>Bacteria</taxon>
        <taxon>Bacillati</taxon>
        <taxon>Cyanobacteriota</taxon>
        <taxon>Cyanophyceae</taxon>
        <taxon>Coleofasciculales</taxon>
        <taxon>Coleofasciculaceae</taxon>
        <taxon>Symploca</taxon>
    </lineage>
</organism>